<dbReference type="AlphaFoldDB" id="A0A100WW82"/>
<reference evidence="1 2" key="1">
    <citation type="journal article" date="2016" name="Genome Announc.">
        <title>Draft Genome Sequences of Five Rapidly Growing Mycobacterium Species, M. thermoresistibile, M. fortuitum subsp. acetamidolyticum, M. canariasense, M. brisbanense, and M. novocastrense.</title>
        <authorList>
            <person name="Katahira K."/>
            <person name="Ogura Y."/>
            <person name="Gotoh Y."/>
            <person name="Hayashi T."/>
        </authorList>
    </citation>
    <scope>NUCLEOTIDE SEQUENCE [LARGE SCALE GENOMIC DNA]</scope>
    <source>
        <strain evidence="1 2">JCM6368</strain>
    </source>
</reference>
<comment type="caution">
    <text evidence="1">The sequence shown here is derived from an EMBL/GenBank/DDBJ whole genome shotgun (WGS) entry which is preliminary data.</text>
</comment>
<evidence type="ECO:0000313" key="1">
    <source>
        <dbReference type="EMBL" id="GAT05279.1"/>
    </source>
</evidence>
<reference evidence="2" key="2">
    <citation type="submission" date="2016-02" db="EMBL/GenBank/DDBJ databases">
        <title>Draft genome sequence of five rapidly growing Mycobacterium species.</title>
        <authorList>
            <person name="Katahira K."/>
            <person name="Gotou Y."/>
            <person name="Iida K."/>
            <person name="Ogura Y."/>
            <person name="Hayashi T."/>
        </authorList>
    </citation>
    <scope>NUCLEOTIDE SEQUENCE [LARGE SCALE GENOMIC DNA]</scope>
    <source>
        <strain evidence="2">JCM6368</strain>
    </source>
</reference>
<proteinExistence type="predicted"/>
<gene>
    <name evidence="1" type="ORF">RMCFA_5390</name>
</gene>
<dbReference type="EMBL" id="BCSZ01000054">
    <property type="protein sequence ID" value="GAT05279.1"/>
    <property type="molecule type" value="Genomic_DNA"/>
</dbReference>
<dbReference type="Proteomes" id="UP000069705">
    <property type="component" value="Unassembled WGS sequence"/>
</dbReference>
<organism evidence="1 2">
    <name type="scientific">Mycolicibacterium fortuitum subsp. acetamidolyticum</name>
    <dbReference type="NCBI Taxonomy" id="144550"/>
    <lineage>
        <taxon>Bacteria</taxon>
        <taxon>Bacillati</taxon>
        <taxon>Actinomycetota</taxon>
        <taxon>Actinomycetes</taxon>
        <taxon>Mycobacteriales</taxon>
        <taxon>Mycobacteriaceae</taxon>
        <taxon>Mycolicibacterium</taxon>
    </lineage>
</organism>
<name>A0A100WW82_MYCFO</name>
<sequence>MTEPSQSDAGRHSSVRHWLCSAMAKADALQIFDAVADGMQPQKRSEPETLANRAPGIGWWALTND</sequence>
<protein>
    <submittedName>
        <fullName evidence="1">Uncharacterized protein</fullName>
    </submittedName>
</protein>
<evidence type="ECO:0000313" key="2">
    <source>
        <dbReference type="Proteomes" id="UP000069705"/>
    </source>
</evidence>
<accession>A0A100WW82</accession>